<protein>
    <recommendedName>
        <fullName evidence="4">Holin</fullName>
    </recommendedName>
</protein>
<keyword evidence="1" id="KW-0472">Membrane</keyword>
<dbReference type="RefSeq" id="WP_056955556.1">
    <property type="nucleotide sequence ID" value="NZ_AZFK01000087.1"/>
</dbReference>
<evidence type="ECO:0000313" key="3">
    <source>
        <dbReference type="Proteomes" id="UP000050816"/>
    </source>
</evidence>
<evidence type="ECO:0000256" key="1">
    <source>
        <dbReference type="SAM" id="Phobius"/>
    </source>
</evidence>
<keyword evidence="1" id="KW-1133">Transmembrane helix</keyword>
<dbReference type="Proteomes" id="UP000050816">
    <property type="component" value="Unassembled WGS sequence"/>
</dbReference>
<name>A0A0R1U3B2_9LACO</name>
<dbReference type="EMBL" id="AZFK01000087">
    <property type="protein sequence ID" value="KRL87792.1"/>
    <property type="molecule type" value="Genomic_DNA"/>
</dbReference>
<feature type="transmembrane region" description="Helical" evidence="1">
    <location>
        <begin position="21"/>
        <end position="43"/>
    </location>
</feature>
<feature type="transmembrane region" description="Helical" evidence="1">
    <location>
        <begin position="49"/>
        <end position="66"/>
    </location>
</feature>
<evidence type="ECO:0000313" key="2">
    <source>
        <dbReference type="EMBL" id="KRL87792.1"/>
    </source>
</evidence>
<proteinExistence type="predicted"/>
<evidence type="ECO:0008006" key="4">
    <source>
        <dbReference type="Google" id="ProtNLM"/>
    </source>
</evidence>
<reference evidence="2 3" key="1">
    <citation type="journal article" date="2015" name="Genome Announc.">
        <title>Expanding the biotechnology potential of lactobacilli through comparative genomics of 213 strains and associated genera.</title>
        <authorList>
            <person name="Sun Z."/>
            <person name="Harris H.M."/>
            <person name="McCann A."/>
            <person name="Guo C."/>
            <person name="Argimon S."/>
            <person name="Zhang W."/>
            <person name="Yang X."/>
            <person name="Jeffery I.B."/>
            <person name="Cooney J.C."/>
            <person name="Kagawa T.F."/>
            <person name="Liu W."/>
            <person name="Song Y."/>
            <person name="Salvetti E."/>
            <person name="Wrobel A."/>
            <person name="Rasinkangas P."/>
            <person name="Parkhill J."/>
            <person name="Rea M.C."/>
            <person name="O'Sullivan O."/>
            <person name="Ritari J."/>
            <person name="Douillard F.P."/>
            <person name="Paul Ross R."/>
            <person name="Yang R."/>
            <person name="Briner A.E."/>
            <person name="Felis G.E."/>
            <person name="de Vos W.M."/>
            <person name="Barrangou R."/>
            <person name="Klaenhammer T.R."/>
            <person name="Caufield P.W."/>
            <person name="Cui Y."/>
            <person name="Zhang H."/>
            <person name="O'Toole P.W."/>
        </authorList>
    </citation>
    <scope>NUCLEOTIDE SEQUENCE [LARGE SCALE GENOMIC DNA]</scope>
    <source>
        <strain evidence="2 3">DSM 15946</strain>
    </source>
</reference>
<organism evidence="2 3">
    <name type="scientific">Limosilactobacillus ingluviei DSM 15946</name>
    <dbReference type="NCBI Taxonomy" id="1423760"/>
    <lineage>
        <taxon>Bacteria</taxon>
        <taxon>Bacillati</taxon>
        <taxon>Bacillota</taxon>
        <taxon>Bacilli</taxon>
        <taxon>Lactobacillales</taxon>
        <taxon>Lactobacillaceae</taxon>
        <taxon>Limosilactobacillus</taxon>
    </lineage>
</organism>
<accession>A0A0R1U3B2</accession>
<dbReference type="AlphaFoldDB" id="A0A0R1U3B2"/>
<keyword evidence="1" id="KW-0812">Transmembrane</keyword>
<comment type="caution">
    <text evidence="2">The sequence shown here is derived from an EMBL/GenBank/DDBJ whole genome shotgun (WGS) entry which is preliminary data.</text>
</comment>
<dbReference type="PATRIC" id="fig|1423760.3.peg.919"/>
<sequence>MKTNLQQKFLNHDGTLNKTTIAAFLTLLIVLAQQIMLACGFSYGHWDQIAGIINTILAAASVAGFVEGAGEVKTKEDDTHE</sequence>
<gene>
    <name evidence="2" type="ORF">FC43_GL000894</name>
</gene>